<dbReference type="OrthoDB" id="9814627at2"/>
<organism evidence="1 2">
    <name type="scientific">Mucilaginibacter celer</name>
    <dbReference type="NCBI Taxonomy" id="2305508"/>
    <lineage>
        <taxon>Bacteria</taxon>
        <taxon>Pseudomonadati</taxon>
        <taxon>Bacteroidota</taxon>
        <taxon>Sphingobacteriia</taxon>
        <taxon>Sphingobacteriales</taxon>
        <taxon>Sphingobacteriaceae</taxon>
        <taxon>Mucilaginibacter</taxon>
    </lineage>
</organism>
<dbReference type="KEGG" id="muh:HYN43_000305"/>
<dbReference type="EMBL" id="CP032869">
    <property type="protein sequence ID" value="AYL93830.1"/>
    <property type="molecule type" value="Genomic_DNA"/>
</dbReference>
<dbReference type="RefSeq" id="WP_119407551.1">
    <property type="nucleotide sequence ID" value="NZ_CP032869.1"/>
</dbReference>
<name>A0A494VLT1_9SPHI</name>
<protein>
    <recommendedName>
        <fullName evidence="3">PA14 domain-containing protein</fullName>
    </recommendedName>
</protein>
<evidence type="ECO:0008006" key="3">
    <source>
        <dbReference type="Google" id="ProtNLM"/>
    </source>
</evidence>
<keyword evidence="2" id="KW-1185">Reference proteome</keyword>
<dbReference type="Proteomes" id="UP000270046">
    <property type="component" value="Chromosome"/>
</dbReference>
<proteinExistence type="predicted"/>
<evidence type="ECO:0000313" key="1">
    <source>
        <dbReference type="EMBL" id="AYL93830.1"/>
    </source>
</evidence>
<gene>
    <name evidence="1" type="ORF">HYN43_000305</name>
</gene>
<accession>A0A494VLT1</accession>
<reference evidence="1 2" key="1">
    <citation type="submission" date="2018-10" db="EMBL/GenBank/DDBJ databases">
        <title>Genome sequencing of Mucilaginibacter sp. HYN0043.</title>
        <authorList>
            <person name="Kim M."/>
            <person name="Yi H."/>
        </authorList>
    </citation>
    <scope>NUCLEOTIDE SEQUENCE [LARGE SCALE GENOMIC DNA]</scope>
    <source>
        <strain evidence="1 2">HYN0043</strain>
    </source>
</reference>
<sequence length="2242" mass="246691">MSHIFKQKRKIAVVLILIWGFNVFVPAVSYALTTGPAQPETQAFQPAEVSNMVDLQTGDFNYNIPLLDVGGYPINLSYQSGATGIDDEASWVGLGWSLNPGAINRQLRGIPDDFSGDDDKMETVHYTKPKVTVGGKVTGKAEFFGKAANGSLTFGIFNDNYTGFGAEIGANAGLSFSFANSGNLTGGLGIGVLSNTQSGVDVSVSPYVSLSVQAKAVKGLTTNAGLSASLGYNTRSGLKNLAFSGSFGATATGYRLKTKYLGQGVTQTRIVPESASQNFSFFGSNISFNTEPISPTINVPYFSDYTSFSIDVGPAAVGGFVSLGGTGYQNVRSVKDIQSFKPAYGFLYAERGKNNKDAVMDFIREKDNPIIPEIPNLAIPIHTPDLWSFTNQLGSGQFRLYRNGSGIFFDNYESDESKIGTIGADYGGGQYFHGGFTYFDQNGHTTTQKWVKENQYMNIGDFQNEPNDPGSEHAYFKLIGEKNPENKKLKDNVGDTKPLKVKMMVNASQAVAQAAYTDPSVSPVNIGNTKRQNRRTMISYLTAAEAKLGGLDRDIPVYQQNTISGNVYSASPQPASVIVRVDPSQTLPVRKKNHISEVTVTDPEGKRMVYGVPVYNTKQTEYTFAVGRVAQKNGGDYTPNINKVATPSLGDPKGITGGIDNYYHKENTPAYATSYLLSGILSPDYVDVLGDGITPDDLGTAVKFNYSMLPKYYKWTSSFNGAVLNKGLLADPDDDKGSIITGEKELWYVSSIETKTHIAYFITQNRTDGLGVSDEFGGAKDPGSPQKSLKEIRLYSKNDMSKPIKTVKFCYTNELCPNIPNSANGSGKLTLKQVWFEYGNSDKGASHPYVFNYNTTSSTGETVEYGNMTLKKAPYIGQAAGDMVTDRWGNYKLYKNNPASMGNDAYPYSLQDRSIADMDASLWHLNKISLPTGGEINVFYEASDYAFVQDKRAMVMSSANLITAPASGNTTDNLLKAKGVQINIGTTIAPAITDDPTAWFKKNFLNGNNYLYTKFRVRISTDYSEGPHLSPYKDCDYDYVPVYCEISNVTIDSNGNAYVMFKDITEGNVTANPIMIATWQRLKNEYPRFAYPGFDRRNKNASSSIASVVAAVVAAVSNFSELTGSFYEKAYRKAQDKFFANEIKLSDSFVKIVKIDGKKLGGPARVKRVQLVDNWDTMTGGAAQLAGQYGQSYDYTTTLNGSTISSGVATYEPAIGNDENALKTAVPYIQKIKGAINNYFNLEEPFVESLYPAPAIGYSKVTVRDVDQTGAILPQRGYSVHEFFTAKDFPVKVTALPIDPYPYKDHATFGLVTSNSVDKIALSQGYSIELNDMHGKPRTERTFNAAGSELASTEYHFATDDKEVNLDNNVTVLDKNGAASNQIIGRDIEYFSDFREQEEVNSGRTVNLGVDVIPFFIPPVLPIPHFPTGTNNSYSLFRSAVTLKVIQTYGIMERVVKKIDGSTITTENEAYDITTGEPIITRTNNEYKKNIYTASMPAYWAYPGMGGAYANANAVFQKLSVDANGLVTTSGALQYLNIGDELLDITEGETTTKHYWVIEDQASPGSNSRRLITAGGALATAFTDRKLKVIRSGLRNMLNASAASYTSLNDPIVGNMLNIRSNGDLTGMAVLNASATTFNSTWPTWVPCESVTNIDYKDHGSPTPVFTDEEFKIRAAYPHSFHGSNGTYYLDQPEQVVSNDYFKGRLDKVGVWINKYHYETNPIGFTAKFHVDESKVYYVGYSADDTYTIYFDGNPVEKSMPHLASGNELRYWMIKAIPLEAGDHTIYASATNLPSSSDETLNPGSIGLEVYNNTLGELKALPVNNTTGPNCLFSTKKWRDVAPQDQPDKAPKDQVDNRNTFISNGIRVYYNYDTRSFFNPFTAGVLGNWRPYQNKVFLQKRAYPKPANANTAANIKNAGYIDKFYSFWYFDGVKWVLNSVTGASRWVTGNTMTAYDRYGQELENKDALNRYSSAIYGFAGSLPAAVASNAKSRELFSQTFEDYPWGIGRDRYYSSCNSGQLIVNGGAISQYISHTGRNSLSIQNAIEVDANIHSKEFGITNLLKNNGKNEYLPITDLGTYVSNLFEPDRSSGDYMLSLWTRDTGDANKTVNINVSVNADGAVSDMACKAVVEGWKLIECRIKLPTTVDGLQLKITPVSSLAPVYLDDIRMHPFKSHMKTYAYDNKSLRLMAESDENAFATFYEYDDEGQLVRVKKETERGIMTIKESHSSYRKKPINNNDCQ</sequence>
<evidence type="ECO:0000313" key="2">
    <source>
        <dbReference type="Proteomes" id="UP000270046"/>
    </source>
</evidence>